<comment type="caution">
    <text evidence="3">The sequence shown here is derived from an EMBL/GenBank/DDBJ whole genome shotgun (WGS) entry which is preliminary data.</text>
</comment>
<dbReference type="OrthoDB" id="3222at2759"/>
<dbReference type="STRING" id="321146.A0A139GXI7"/>
<dbReference type="SUPFAM" id="SSF51430">
    <property type="entry name" value="NAD(P)-linked oxidoreductase"/>
    <property type="match status" value="1"/>
</dbReference>
<evidence type="ECO:0000313" key="3">
    <source>
        <dbReference type="EMBL" id="KXS94924.1"/>
    </source>
</evidence>
<keyword evidence="4" id="KW-1185">Reference proteome</keyword>
<evidence type="ECO:0000313" key="4">
    <source>
        <dbReference type="Proteomes" id="UP000070133"/>
    </source>
</evidence>
<name>A0A139GXI7_9PEZI</name>
<protein>
    <recommendedName>
        <fullName evidence="2">NADP-dependent oxidoreductase domain-containing protein</fullName>
    </recommendedName>
</protein>
<evidence type="ECO:0000256" key="1">
    <source>
        <dbReference type="ARBA" id="ARBA00023002"/>
    </source>
</evidence>
<sequence>MAAVGVKAARMPSLIYGTAWKAEETRELVKQAITNGFRAVDTAAQPKHYQEHLVGAGIRDAIEAGKISREDLYLQTKYTSISGQDPTKLPYDPKSSITDQVNASVASSLHNLRHTEDGSEQPYLDCLVLHSPLSTMARTQEAWKAMETHVPHAVRTLGISNCYDLPVLQALYESATVKPSVVQNRFYARTGYDAGIRAFCNEKGVIYQSFWTLTANPRLLKSTPVSSVAHLVQVSMPVALYSLVLGLGNVRILNGTKNTSNMIEDLVGVDAVKEWSLTNIGVWNQVLEEFQSLLR</sequence>
<gene>
    <name evidence="3" type="ORF">AC578_3932</name>
</gene>
<dbReference type="PANTHER" id="PTHR11732">
    <property type="entry name" value="ALDO/KETO REDUCTASE"/>
    <property type="match status" value="1"/>
</dbReference>
<dbReference type="InterPro" id="IPR023210">
    <property type="entry name" value="NADP_OxRdtase_dom"/>
</dbReference>
<dbReference type="InterPro" id="IPR020471">
    <property type="entry name" value="AKR"/>
</dbReference>
<accession>A0A139GXI7</accession>
<dbReference type="EMBL" id="LFZN01000247">
    <property type="protein sequence ID" value="KXS94924.1"/>
    <property type="molecule type" value="Genomic_DNA"/>
</dbReference>
<dbReference type="Pfam" id="PF00248">
    <property type="entry name" value="Aldo_ket_red"/>
    <property type="match status" value="1"/>
</dbReference>
<proteinExistence type="predicted"/>
<dbReference type="InterPro" id="IPR036812">
    <property type="entry name" value="NAD(P)_OxRdtase_dom_sf"/>
</dbReference>
<dbReference type="Proteomes" id="UP000070133">
    <property type="component" value="Unassembled WGS sequence"/>
</dbReference>
<organism evidence="3 4">
    <name type="scientific">Pseudocercospora eumusae</name>
    <dbReference type="NCBI Taxonomy" id="321146"/>
    <lineage>
        <taxon>Eukaryota</taxon>
        <taxon>Fungi</taxon>
        <taxon>Dikarya</taxon>
        <taxon>Ascomycota</taxon>
        <taxon>Pezizomycotina</taxon>
        <taxon>Dothideomycetes</taxon>
        <taxon>Dothideomycetidae</taxon>
        <taxon>Mycosphaerellales</taxon>
        <taxon>Mycosphaerellaceae</taxon>
        <taxon>Pseudocercospora</taxon>
    </lineage>
</organism>
<dbReference type="Gene3D" id="3.20.20.100">
    <property type="entry name" value="NADP-dependent oxidoreductase domain"/>
    <property type="match status" value="1"/>
</dbReference>
<reference evidence="3 4" key="1">
    <citation type="submission" date="2015-07" db="EMBL/GenBank/DDBJ databases">
        <title>Comparative genomics of the Sigatoka disease complex on banana suggests a link between parallel evolutionary changes in Pseudocercospora fijiensis and Pseudocercospora eumusae and increased virulence on the banana host.</title>
        <authorList>
            <person name="Chang T.-C."/>
            <person name="Salvucci A."/>
            <person name="Crous P.W."/>
            <person name="Stergiopoulos I."/>
        </authorList>
    </citation>
    <scope>NUCLEOTIDE SEQUENCE [LARGE SCALE GENOMIC DNA]</scope>
    <source>
        <strain evidence="3 4">CBS 114824</strain>
    </source>
</reference>
<keyword evidence="1" id="KW-0560">Oxidoreductase</keyword>
<dbReference type="AlphaFoldDB" id="A0A139GXI7"/>
<evidence type="ECO:0000259" key="2">
    <source>
        <dbReference type="Pfam" id="PF00248"/>
    </source>
</evidence>
<feature type="domain" description="NADP-dependent oxidoreductase" evidence="2">
    <location>
        <begin position="20"/>
        <end position="207"/>
    </location>
</feature>
<dbReference type="GO" id="GO:0016491">
    <property type="term" value="F:oxidoreductase activity"/>
    <property type="evidence" value="ECO:0007669"/>
    <property type="project" value="UniProtKB-KW"/>
</dbReference>